<dbReference type="InterPro" id="IPR043519">
    <property type="entry name" value="NT_sf"/>
</dbReference>
<gene>
    <name evidence="1" type="ORF">Pla100_22920</name>
</gene>
<dbReference type="Proteomes" id="UP000316213">
    <property type="component" value="Unassembled WGS sequence"/>
</dbReference>
<dbReference type="AlphaFoldDB" id="A0A5C6AG05"/>
<sequence length="184" mass="21056">MNLEDAITRVIEGLSEIGVEYMLIGSFSSMYYSFPRSTTDADFVVGRQDLGVVRLSTILGERFKFDPQLSFETVGRSSKNEIEIKGTPFRIEIFRLTNEPFDQSRFERRREIVLFGKQVWIPTVEDVIIQKLIWDRPKDRDDVAGVIEATRKSLDEDYLQSWASRLSLTDALLRASAPHDDSAG</sequence>
<dbReference type="SUPFAM" id="SSF81301">
    <property type="entry name" value="Nucleotidyltransferase"/>
    <property type="match status" value="1"/>
</dbReference>
<name>A0A5C6AG05_9BACT</name>
<reference evidence="1 2" key="1">
    <citation type="submission" date="2019-02" db="EMBL/GenBank/DDBJ databases">
        <title>Deep-cultivation of Planctomycetes and their phenomic and genomic characterization uncovers novel biology.</title>
        <authorList>
            <person name="Wiegand S."/>
            <person name="Jogler M."/>
            <person name="Boedeker C."/>
            <person name="Pinto D."/>
            <person name="Vollmers J."/>
            <person name="Rivas-Marin E."/>
            <person name="Kohn T."/>
            <person name="Peeters S.H."/>
            <person name="Heuer A."/>
            <person name="Rast P."/>
            <person name="Oberbeckmann S."/>
            <person name="Bunk B."/>
            <person name="Jeske O."/>
            <person name="Meyerdierks A."/>
            <person name="Storesund J.E."/>
            <person name="Kallscheuer N."/>
            <person name="Luecker S."/>
            <person name="Lage O.M."/>
            <person name="Pohl T."/>
            <person name="Merkel B.J."/>
            <person name="Hornburger P."/>
            <person name="Mueller R.-W."/>
            <person name="Bruemmer F."/>
            <person name="Labrenz M."/>
            <person name="Spormann A.M."/>
            <person name="Op Den Camp H."/>
            <person name="Overmann J."/>
            <person name="Amann R."/>
            <person name="Jetten M.S.M."/>
            <person name="Mascher T."/>
            <person name="Medema M.H."/>
            <person name="Devos D.P."/>
            <person name="Kaster A.-K."/>
            <person name="Ovreas L."/>
            <person name="Rohde M."/>
            <person name="Galperin M.Y."/>
            <person name="Jogler C."/>
        </authorList>
    </citation>
    <scope>NUCLEOTIDE SEQUENCE [LARGE SCALE GENOMIC DNA]</scope>
    <source>
        <strain evidence="1 2">Pla100</strain>
    </source>
</reference>
<keyword evidence="2" id="KW-1185">Reference proteome</keyword>
<protein>
    <recommendedName>
        <fullName evidence="3">Nucleotidyltransferase</fullName>
    </recommendedName>
</protein>
<evidence type="ECO:0000313" key="1">
    <source>
        <dbReference type="EMBL" id="TWT97143.1"/>
    </source>
</evidence>
<comment type="caution">
    <text evidence="1">The sequence shown here is derived from an EMBL/GenBank/DDBJ whole genome shotgun (WGS) entry which is preliminary data.</text>
</comment>
<dbReference type="OrthoDB" id="1551055at2"/>
<accession>A0A5C6AG05</accession>
<dbReference type="EMBL" id="SJPM01000004">
    <property type="protein sequence ID" value="TWT97143.1"/>
    <property type="molecule type" value="Genomic_DNA"/>
</dbReference>
<evidence type="ECO:0008006" key="3">
    <source>
        <dbReference type="Google" id="ProtNLM"/>
    </source>
</evidence>
<dbReference type="RefSeq" id="WP_146577793.1">
    <property type="nucleotide sequence ID" value="NZ_SJPM01000004.1"/>
</dbReference>
<proteinExistence type="predicted"/>
<dbReference type="Gene3D" id="3.30.460.40">
    <property type="match status" value="1"/>
</dbReference>
<evidence type="ECO:0000313" key="2">
    <source>
        <dbReference type="Proteomes" id="UP000316213"/>
    </source>
</evidence>
<organism evidence="1 2">
    <name type="scientific">Neorhodopirellula pilleata</name>
    <dbReference type="NCBI Taxonomy" id="2714738"/>
    <lineage>
        <taxon>Bacteria</taxon>
        <taxon>Pseudomonadati</taxon>
        <taxon>Planctomycetota</taxon>
        <taxon>Planctomycetia</taxon>
        <taxon>Pirellulales</taxon>
        <taxon>Pirellulaceae</taxon>
        <taxon>Neorhodopirellula</taxon>
    </lineage>
</organism>